<organism evidence="1 2">
    <name type="scientific">Solanum commersonii</name>
    <name type="common">Commerson's wild potato</name>
    <name type="synonym">Commerson's nightshade</name>
    <dbReference type="NCBI Taxonomy" id="4109"/>
    <lineage>
        <taxon>Eukaryota</taxon>
        <taxon>Viridiplantae</taxon>
        <taxon>Streptophyta</taxon>
        <taxon>Embryophyta</taxon>
        <taxon>Tracheophyta</taxon>
        <taxon>Spermatophyta</taxon>
        <taxon>Magnoliopsida</taxon>
        <taxon>eudicotyledons</taxon>
        <taxon>Gunneridae</taxon>
        <taxon>Pentapetalae</taxon>
        <taxon>asterids</taxon>
        <taxon>lamiids</taxon>
        <taxon>Solanales</taxon>
        <taxon>Solanaceae</taxon>
        <taxon>Solanoideae</taxon>
        <taxon>Solaneae</taxon>
        <taxon>Solanum</taxon>
    </lineage>
</organism>
<dbReference type="AlphaFoldDB" id="A0A9J5YF39"/>
<dbReference type="Proteomes" id="UP000824120">
    <property type="component" value="Chromosome 6"/>
</dbReference>
<accession>A0A9J5YF39</accession>
<protein>
    <submittedName>
        <fullName evidence="1">Uncharacterized protein</fullName>
    </submittedName>
</protein>
<reference evidence="1 2" key="1">
    <citation type="submission" date="2020-09" db="EMBL/GenBank/DDBJ databases">
        <title>De no assembly of potato wild relative species, Solanum commersonii.</title>
        <authorList>
            <person name="Cho K."/>
        </authorList>
    </citation>
    <scope>NUCLEOTIDE SEQUENCE [LARGE SCALE GENOMIC DNA]</scope>
    <source>
        <strain evidence="1">LZ3.2</strain>
        <tissue evidence="1">Leaf</tissue>
    </source>
</reference>
<dbReference type="EMBL" id="JACXVP010000006">
    <property type="protein sequence ID" value="KAG5599355.1"/>
    <property type="molecule type" value="Genomic_DNA"/>
</dbReference>
<evidence type="ECO:0000313" key="1">
    <source>
        <dbReference type="EMBL" id="KAG5599355.1"/>
    </source>
</evidence>
<name>A0A9J5YF39_SOLCO</name>
<comment type="caution">
    <text evidence="1">The sequence shown here is derived from an EMBL/GenBank/DDBJ whole genome shotgun (WGS) entry which is preliminary data.</text>
</comment>
<gene>
    <name evidence="1" type="ORF">H5410_030725</name>
</gene>
<keyword evidence="2" id="KW-1185">Reference proteome</keyword>
<dbReference type="OrthoDB" id="1748430at2759"/>
<sequence>MICTRFDIKAVYSLGGMVERVSEVEHLPRTGLDHALLLFSYANRVSTSMKPFRFLNFWTDHRGFKDVSRETYGDIFKQLIMSEEIAGIKEKNFEEFPSSKNRGIMQRAKAEYARYLHLEEKICIQKAGYNWFEIGDKNTIFFHSLAKEKRQKIKVTKIQNALGQWLEDDIAISQEAIAHFQNQFKQDRYQTNVTLLEHIPELISEDDNTELGNVPDEEEVKNVVFKLNGDSSSSPDGLTCRFYQDYKKQSGQKFNKEKNFYYLHQNTSAAIDIQVN</sequence>
<evidence type="ECO:0000313" key="2">
    <source>
        <dbReference type="Proteomes" id="UP000824120"/>
    </source>
</evidence>
<proteinExistence type="predicted"/>